<reference evidence="4" key="1">
    <citation type="journal article" date="2019" name="Int. J. Syst. Evol. Microbiol.">
        <title>The Global Catalogue of Microorganisms (GCM) 10K type strain sequencing project: providing services to taxonomists for standard genome sequencing and annotation.</title>
        <authorList>
            <consortium name="The Broad Institute Genomics Platform"/>
            <consortium name="The Broad Institute Genome Sequencing Center for Infectious Disease"/>
            <person name="Wu L."/>
            <person name="Ma J."/>
        </authorList>
    </citation>
    <scope>NUCLEOTIDE SEQUENCE [LARGE SCALE GENOMIC DNA]</scope>
    <source>
        <strain evidence="4">NBRC 113072</strain>
    </source>
</reference>
<keyword evidence="4" id="KW-1185">Reference proteome</keyword>
<keyword evidence="3" id="KW-0378">Hydrolase</keyword>
<comment type="caution">
    <text evidence="3">The sequence shown here is derived from an EMBL/GenBank/DDBJ whole genome shotgun (WGS) entry which is preliminary data.</text>
</comment>
<evidence type="ECO:0000259" key="2">
    <source>
        <dbReference type="Pfam" id="PF01734"/>
    </source>
</evidence>
<dbReference type="Gene3D" id="3.40.1090.10">
    <property type="entry name" value="Cytosolic phospholipase A2 catalytic domain"/>
    <property type="match status" value="1"/>
</dbReference>
<accession>A0ABQ6IMN3</accession>
<gene>
    <name evidence="3" type="ORF">GCM10025883_00130</name>
</gene>
<organism evidence="3 4">
    <name type="scientific">Mobilicoccus caccae</name>
    <dbReference type="NCBI Taxonomy" id="1859295"/>
    <lineage>
        <taxon>Bacteria</taxon>
        <taxon>Bacillati</taxon>
        <taxon>Actinomycetota</taxon>
        <taxon>Actinomycetes</taxon>
        <taxon>Micrococcales</taxon>
        <taxon>Dermatophilaceae</taxon>
        <taxon>Mobilicoccus</taxon>
    </lineage>
</organism>
<sequence length="324" mass="35354">MSGTSAGALNAVALASGLADGGRVGAQQRLARVWTEVGRIGTWISSPLEAVLADTPLQPWVQMSQAWARMWTGPVGGAWQQAVRMWGAAWSAGFSPYDINPWGVHPLRRIIQREIDFDAMRRGEVEVYVSATAVRSGRLRVFDGSRIDVDVVLASACLPTLFQAVTIDGEEYWDGGYAGNPSLLPLVDHAEARDLLVVQINPVGRDEAPTTAPDILDRMNEITFNASLVKELRILGLLQIVAPEADRACEQHPFLARVRDLRAHRIDGGDELARFSASSKTEAPAALIRSLHDLGWQQADAWLVEHRADLGRRQTLDLASLAIA</sequence>
<dbReference type="InterPro" id="IPR002641">
    <property type="entry name" value="PNPLA_dom"/>
</dbReference>
<dbReference type="GO" id="GO:0016787">
    <property type="term" value="F:hydrolase activity"/>
    <property type="evidence" value="ECO:0007669"/>
    <property type="project" value="UniProtKB-KW"/>
</dbReference>
<dbReference type="EMBL" id="BSUO01000001">
    <property type="protein sequence ID" value="GMA37968.1"/>
    <property type="molecule type" value="Genomic_DNA"/>
</dbReference>
<name>A0ABQ6IMN3_9MICO</name>
<dbReference type="InterPro" id="IPR016035">
    <property type="entry name" value="Acyl_Trfase/lysoPLipase"/>
</dbReference>
<protein>
    <submittedName>
        <fullName evidence="3">Alpha/beta hydrolase</fullName>
    </submittedName>
</protein>
<evidence type="ECO:0000313" key="3">
    <source>
        <dbReference type="EMBL" id="GMA37968.1"/>
    </source>
</evidence>
<dbReference type="SUPFAM" id="SSF52151">
    <property type="entry name" value="FabD/lysophospholipase-like"/>
    <property type="match status" value="1"/>
</dbReference>
<evidence type="ECO:0000313" key="4">
    <source>
        <dbReference type="Proteomes" id="UP001157126"/>
    </source>
</evidence>
<keyword evidence="1" id="KW-0443">Lipid metabolism</keyword>
<evidence type="ECO:0000256" key="1">
    <source>
        <dbReference type="ARBA" id="ARBA00023098"/>
    </source>
</evidence>
<dbReference type="Pfam" id="PF01734">
    <property type="entry name" value="Patatin"/>
    <property type="match status" value="1"/>
</dbReference>
<dbReference type="Proteomes" id="UP001157126">
    <property type="component" value="Unassembled WGS sequence"/>
</dbReference>
<feature type="domain" description="PNPLA" evidence="2">
    <location>
        <begin position="1"/>
        <end position="182"/>
    </location>
</feature>
<proteinExistence type="predicted"/>